<dbReference type="STRING" id="1798512.A3A39_03575"/>
<keyword evidence="1" id="KW-1133">Transmembrane helix</keyword>
<sequence>MNLDSLTSLFAAVPTDWMIIGSFAILAAFDCVRSGARRVCTLALALPPTVILAESLSKAEILGGITGQFSTPMLEAVLFGILLVGMYVLIARIGLSWGEEAGQTIQAALAGVALTAIVVTIWIATPALDQLWNFGPQVQQIFGESYRFFWLLGSFAALAFVRS</sequence>
<feature type="transmembrane region" description="Helical" evidence="1">
    <location>
        <begin position="76"/>
        <end position="95"/>
    </location>
</feature>
<accession>A0A1F6EZX9</accession>
<keyword evidence="1" id="KW-0812">Transmembrane</keyword>
<feature type="transmembrane region" description="Helical" evidence="1">
    <location>
        <begin position="145"/>
        <end position="161"/>
    </location>
</feature>
<proteinExistence type="predicted"/>
<evidence type="ECO:0000256" key="1">
    <source>
        <dbReference type="SAM" id="Phobius"/>
    </source>
</evidence>
<name>A0A1F6EZX9_9BACT</name>
<comment type="caution">
    <text evidence="2">The sequence shown here is derived from an EMBL/GenBank/DDBJ whole genome shotgun (WGS) entry which is preliminary data.</text>
</comment>
<dbReference type="AlphaFoldDB" id="A0A1F6EZX9"/>
<evidence type="ECO:0000313" key="3">
    <source>
        <dbReference type="Proteomes" id="UP000177372"/>
    </source>
</evidence>
<dbReference type="Proteomes" id="UP000177372">
    <property type="component" value="Unassembled WGS sequence"/>
</dbReference>
<feature type="transmembrane region" description="Helical" evidence="1">
    <location>
        <begin position="6"/>
        <end position="27"/>
    </location>
</feature>
<keyword evidence="1" id="KW-0472">Membrane</keyword>
<organism evidence="2 3">
    <name type="scientific">Candidatus Kaiserbacteria bacterium RIFCSPLOWO2_01_FULL_54_13</name>
    <dbReference type="NCBI Taxonomy" id="1798512"/>
    <lineage>
        <taxon>Bacteria</taxon>
        <taxon>Candidatus Kaiseribacteriota</taxon>
    </lineage>
</organism>
<feature type="transmembrane region" description="Helical" evidence="1">
    <location>
        <begin position="39"/>
        <end position="56"/>
    </location>
</feature>
<protein>
    <recommendedName>
        <fullName evidence="4">Colicin V production protein</fullName>
    </recommendedName>
</protein>
<feature type="transmembrane region" description="Helical" evidence="1">
    <location>
        <begin position="107"/>
        <end position="125"/>
    </location>
</feature>
<evidence type="ECO:0008006" key="4">
    <source>
        <dbReference type="Google" id="ProtNLM"/>
    </source>
</evidence>
<gene>
    <name evidence="2" type="ORF">A3A39_03575</name>
</gene>
<dbReference type="EMBL" id="MFLZ01000041">
    <property type="protein sequence ID" value="OGG79171.1"/>
    <property type="molecule type" value="Genomic_DNA"/>
</dbReference>
<reference evidence="2 3" key="1">
    <citation type="journal article" date="2016" name="Nat. Commun.">
        <title>Thousands of microbial genomes shed light on interconnected biogeochemical processes in an aquifer system.</title>
        <authorList>
            <person name="Anantharaman K."/>
            <person name="Brown C.T."/>
            <person name="Hug L.A."/>
            <person name="Sharon I."/>
            <person name="Castelle C.J."/>
            <person name="Probst A.J."/>
            <person name="Thomas B.C."/>
            <person name="Singh A."/>
            <person name="Wilkins M.J."/>
            <person name="Karaoz U."/>
            <person name="Brodie E.L."/>
            <person name="Williams K.H."/>
            <person name="Hubbard S.S."/>
            <person name="Banfield J.F."/>
        </authorList>
    </citation>
    <scope>NUCLEOTIDE SEQUENCE [LARGE SCALE GENOMIC DNA]</scope>
</reference>
<evidence type="ECO:0000313" key="2">
    <source>
        <dbReference type="EMBL" id="OGG79171.1"/>
    </source>
</evidence>